<dbReference type="Proteomes" id="UP000662888">
    <property type="component" value="Chromosome"/>
</dbReference>
<dbReference type="EMBL" id="CP065053">
    <property type="protein sequence ID" value="QPI51953.1"/>
    <property type="molecule type" value="Genomic_DNA"/>
</dbReference>
<organism evidence="7 8">
    <name type="scientific">Massilia antarctica</name>
    <dbReference type="NCBI Taxonomy" id="2765360"/>
    <lineage>
        <taxon>Bacteria</taxon>
        <taxon>Pseudomonadati</taxon>
        <taxon>Pseudomonadota</taxon>
        <taxon>Betaproteobacteria</taxon>
        <taxon>Burkholderiales</taxon>
        <taxon>Oxalobacteraceae</taxon>
        <taxon>Telluria group</taxon>
        <taxon>Massilia</taxon>
    </lineage>
</organism>
<feature type="signal peptide" evidence="5">
    <location>
        <begin position="1"/>
        <end position="36"/>
    </location>
</feature>
<evidence type="ECO:0000313" key="7">
    <source>
        <dbReference type="EMBL" id="QPI51953.1"/>
    </source>
</evidence>
<evidence type="ECO:0000313" key="8">
    <source>
        <dbReference type="Proteomes" id="UP000662888"/>
    </source>
</evidence>
<accession>A0AA48WGM0</accession>
<evidence type="ECO:0000256" key="2">
    <source>
        <dbReference type="ARBA" id="ARBA00022692"/>
    </source>
</evidence>
<dbReference type="NCBIfam" id="TIGR01352">
    <property type="entry name" value="tonB_Cterm"/>
    <property type="match status" value="1"/>
</dbReference>
<keyword evidence="4" id="KW-0472">Membrane</keyword>
<evidence type="ECO:0000256" key="3">
    <source>
        <dbReference type="ARBA" id="ARBA00022989"/>
    </source>
</evidence>
<sequence>MYIGTLESASMVNPARFMRHCLFTACLLLLARPAPAHDATPARIRASVVAGSCPAPQWPGTGMRIGSLDTFKVAFVIAPDGRVLKARVEQSGGGRPWDEAVIKALSACRFLPGRRGGKPVQDVINMQYVWTLD</sequence>
<dbReference type="InterPro" id="IPR006260">
    <property type="entry name" value="TonB/TolA_C"/>
</dbReference>
<dbReference type="InterPro" id="IPR037682">
    <property type="entry name" value="TonB_C"/>
</dbReference>
<protein>
    <submittedName>
        <fullName evidence="7">TonB family protein</fullName>
    </submittedName>
</protein>
<dbReference type="Pfam" id="PF03544">
    <property type="entry name" value="TonB_C"/>
    <property type="match status" value="1"/>
</dbReference>
<feature type="chain" id="PRO_5045782280" evidence="5">
    <location>
        <begin position="37"/>
        <end position="133"/>
    </location>
</feature>
<keyword evidence="5" id="KW-0732">Signal</keyword>
<dbReference type="RefSeq" id="WP_206091470.1">
    <property type="nucleotide sequence ID" value="NZ_CP065053.1"/>
</dbReference>
<feature type="domain" description="TonB C-terminal" evidence="6">
    <location>
        <begin position="43"/>
        <end position="133"/>
    </location>
</feature>
<reference evidence="7 8" key="1">
    <citation type="submission" date="2020-11" db="EMBL/GenBank/DDBJ databases">
        <authorList>
            <person name="Sun Q."/>
        </authorList>
    </citation>
    <scope>NUCLEOTIDE SEQUENCE [LARGE SCALE GENOMIC DNA]</scope>
    <source>
        <strain evidence="7 8">P8398</strain>
    </source>
</reference>
<keyword evidence="2" id="KW-0812">Transmembrane</keyword>
<proteinExistence type="predicted"/>
<keyword evidence="3" id="KW-1133">Transmembrane helix</keyword>
<gene>
    <name evidence="7" type="ORF">IV454_10895</name>
</gene>
<dbReference type="Gene3D" id="3.30.1150.10">
    <property type="match status" value="1"/>
</dbReference>
<evidence type="ECO:0000256" key="5">
    <source>
        <dbReference type="SAM" id="SignalP"/>
    </source>
</evidence>
<comment type="subcellular location">
    <subcellularLocation>
        <location evidence="1">Membrane</location>
        <topology evidence="1">Single-pass membrane protein</topology>
    </subcellularLocation>
</comment>
<evidence type="ECO:0000259" key="6">
    <source>
        <dbReference type="PROSITE" id="PS52015"/>
    </source>
</evidence>
<dbReference type="SUPFAM" id="SSF74653">
    <property type="entry name" value="TolA/TonB C-terminal domain"/>
    <property type="match status" value="1"/>
</dbReference>
<dbReference type="PROSITE" id="PS52015">
    <property type="entry name" value="TONB_CTD"/>
    <property type="match status" value="1"/>
</dbReference>
<evidence type="ECO:0000256" key="1">
    <source>
        <dbReference type="ARBA" id="ARBA00004167"/>
    </source>
</evidence>
<name>A0AA48WGM0_9BURK</name>
<keyword evidence="8" id="KW-1185">Reference proteome</keyword>
<evidence type="ECO:0000256" key="4">
    <source>
        <dbReference type="ARBA" id="ARBA00023136"/>
    </source>
</evidence>